<gene>
    <name evidence="6" type="ORF">DDF65_11005</name>
</gene>
<keyword evidence="7" id="KW-1185">Reference proteome</keyword>
<protein>
    <recommendedName>
        <fullName evidence="3">Flagellar basal body rod protein FlgB</fullName>
    </recommendedName>
</protein>
<evidence type="ECO:0000313" key="6">
    <source>
        <dbReference type="EMBL" id="PVM82851.1"/>
    </source>
</evidence>
<dbReference type="EMBL" id="QDKP01000034">
    <property type="protein sequence ID" value="PVM82851.1"/>
    <property type="molecule type" value="Genomic_DNA"/>
</dbReference>
<accession>A0A2T9JGL9</accession>
<dbReference type="GO" id="GO:0071973">
    <property type="term" value="P:bacterial-type flagellum-dependent cell motility"/>
    <property type="evidence" value="ECO:0007669"/>
    <property type="project" value="InterPro"/>
</dbReference>
<reference evidence="6 7" key="1">
    <citation type="submission" date="2018-04" db="EMBL/GenBank/DDBJ databases">
        <title>The genome sequence of Caulobacter sp. 736.</title>
        <authorList>
            <person name="Gao J."/>
            <person name="Sun J."/>
        </authorList>
    </citation>
    <scope>NUCLEOTIDE SEQUENCE [LARGE SCALE GENOMIC DNA]</scope>
    <source>
        <strain evidence="6 7">736</strain>
    </source>
</reference>
<proteinExistence type="inferred from homology"/>
<dbReference type="InterPro" id="IPR006300">
    <property type="entry name" value="FlgB"/>
</dbReference>
<evidence type="ECO:0000256" key="5">
    <source>
        <dbReference type="ARBA" id="ARBA00024934"/>
    </source>
</evidence>
<dbReference type="GO" id="GO:0030694">
    <property type="term" value="C:bacterial-type flagellum basal body, rod"/>
    <property type="evidence" value="ECO:0007669"/>
    <property type="project" value="InterPro"/>
</dbReference>
<sequence length="110" mass="11579">MSSFSSIVALKALDGLTSRSVVTAENIANAGTANYRPRRVSFEQALATAAGQGARAVAAVEPSIEASNDLQVRLDLEMSTASSTQLRYAALIEVLNRQAQLRALSIKGSL</sequence>
<evidence type="ECO:0000256" key="4">
    <source>
        <dbReference type="ARBA" id="ARBA00023143"/>
    </source>
</evidence>
<keyword evidence="4" id="KW-0975">Bacterial flagellum</keyword>
<organism evidence="6 7">
    <name type="scientific">Caulobacter radicis</name>
    <dbReference type="NCBI Taxonomy" id="2172650"/>
    <lineage>
        <taxon>Bacteria</taxon>
        <taxon>Pseudomonadati</taxon>
        <taxon>Pseudomonadota</taxon>
        <taxon>Alphaproteobacteria</taxon>
        <taxon>Caulobacterales</taxon>
        <taxon>Caulobacteraceae</taxon>
        <taxon>Caulobacter</taxon>
    </lineage>
</organism>
<evidence type="ECO:0000256" key="2">
    <source>
        <dbReference type="ARBA" id="ARBA00009677"/>
    </source>
</evidence>
<comment type="similarity">
    <text evidence="2">Belongs to the flagella basal body rod proteins family.</text>
</comment>
<comment type="subcellular location">
    <subcellularLocation>
        <location evidence="1">Bacterial flagellum basal body</location>
    </subcellularLocation>
</comment>
<evidence type="ECO:0000256" key="3">
    <source>
        <dbReference type="ARBA" id="ARBA00014376"/>
    </source>
</evidence>
<dbReference type="RefSeq" id="WP_116567170.1">
    <property type="nucleotide sequence ID" value="NZ_QDKP01000034.1"/>
</dbReference>
<dbReference type="AlphaFoldDB" id="A0A2T9JGL9"/>
<evidence type="ECO:0000313" key="7">
    <source>
        <dbReference type="Proteomes" id="UP000244913"/>
    </source>
</evidence>
<name>A0A2T9JGL9_9CAUL</name>
<evidence type="ECO:0000256" key="1">
    <source>
        <dbReference type="ARBA" id="ARBA00004117"/>
    </source>
</evidence>
<comment type="function">
    <text evidence="5">Structural component of flagellum, the bacterial motility apparatus. Part of the rod structure of flagellar basal body.</text>
</comment>
<comment type="caution">
    <text evidence="6">The sequence shown here is derived from an EMBL/GenBank/DDBJ whole genome shotgun (WGS) entry which is preliminary data.</text>
</comment>
<dbReference type="Proteomes" id="UP000244913">
    <property type="component" value="Unassembled WGS sequence"/>
</dbReference>
<dbReference type="PIRSF" id="PIRSF002889">
    <property type="entry name" value="Rod_FlgB"/>
    <property type="match status" value="1"/>
</dbReference>